<feature type="signal peptide" evidence="1">
    <location>
        <begin position="1"/>
        <end position="21"/>
    </location>
</feature>
<dbReference type="RefSeq" id="WP_018748997.1">
    <property type="nucleotide sequence ID" value="NZ_BSOZ01000078.1"/>
</dbReference>
<evidence type="ECO:0000256" key="1">
    <source>
        <dbReference type="SAM" id="SignalP"/>
    </source>
</evidence>
<gene>
    <name evidence="2" type="ORF">GCM10007860_31170</name>
</gene>
<keyword evidence="1" id="KW-0732">Signal</keyword>
<evidence type="ECO:0008006" key="4">
    <source>
        <dbReference type="Google" id="ProtNLM"/>
    </source>
</evidence>
<proteinExistence type="predicted"/>
<name>A0ABQ6BW46_9NEIS</name>
<keyword evidence="3" id="KW-1185">Reference proteome</keyword>
<dbReference type="Proteomes" id="UP001156836">
    <property type="component" value="Unassembled WGS sequence"/>
</dbReference>
<comment type="caution">
    <text evidence="2">The sequence shown here is derived from an EMBL/GenBank/DDBJ whole genome shotgun (WGS) entry which is preliminary data.</text>
</comment>
<reference evidence="3" key="1">
    <citation type="journal article" date="2019" name="Int. J. Syst. Evol. Microbiol.">
        <title>The Global Catalogue of Microorganisms (GCM) 10K type strain sequencing project: providing services to taxonomists for standard genome sequencing and annotation.</title>
        <authorList>
            <consortium name="The Broad Institute Genomics Platform"/>
            <consortium name="The Broad Institute Genome Sequencing Center for Infectious Disease"/>
            <person name="Wu L."/>
            <person name="Ma J."/>
        </authorList>
    </citation>
    <scope>NUCLEOTIDE SEQUENCE [LARGE SCALE GENOMIC DNA]</scope>
    <source>
        <strain evidence="3">NBRC 104970</strain>
    </source>
</reference>
<dbReference type="EMBL" id="BSOZ01000078">
    <property type="protein sequence ID" value="GLS05953.1"/>
    <property type="molecule type" value="Genomic_DNA"/>
</dbReference>
<sequence>MNRFHWGCAPLLAALCLPAIAAGDEEAAVTRQYRQQVAACAAHGGEQRLACLDEAALDRTIALEDLRAQAENTPQARIRAARNKVAAAYALAEAQCARGAAALRGACRTQAGAQRDAALADIAHNQMAFVSYDALAAGADDGSLRRAALACGKLRESERERCEKQLAHRQAL</sequence>
<evidence type="ECO:0000313" key="2">
    <source>
        <dbReference type="EMBL" id="GLS05953.1"/>
    </source>
</evidence>
<evidence type="ECO:0000313" key="3">
    <source>
        <dbReference type="Proteomes" id="UP001156836"/>
    </source>
</evidence>
<protein>
    <recommendedName>
        <fullName evidence="4">Lysozyme inhibitor LprI N-terminal domain-containing protein</fullName>
    </recommendedName>
</protein>
<organism evidence="2 3">
    <name type="scientific">Chitiniphilus shinanonensis</name>
    <dbReference type="NCBI Taxonomy" id="553088"/>
    <lineage>
        <taxon>Bacteria</taxon>
        <taxon>Pseudomonadati</taxon>
        <taxon>Pseudomonadota</taxon>
        <taxon>Betaproteobacteria</taxon>
        <taxon>Neisseriales</taxon>
        <taxon>Chitinibacteraceae</taxon>
        <taxon>Chitiniphilus</taxon>
    </lineage>
</organism>
<feature type="chain" id="PRO_5045551465" description="Lysozyme inhibitor LprI N-terminal domain-containing protein" evidence="1">
    <location>
        <begin position="22"/>
        <end position="172"/>
    </location>
</feature>
<accession>A0ABQ6BW46</accession>